<reference evidence="4" key="1">
    <citation type="journal article" date="2019" name="Int. J. Syst. Evol. Microbiol.">
        <title>The Global Catalogue of Microorganisms (GCM) 10K type strain sequencing project: providing services to taxonomists for standard genome sequencing and annotation.</title>
        <authorList>
            <consortium name="The Broad Institute Genomics Platform"/>
            <consortium name="The Broad Institute Genome Sequencing Center for Infectious Disease"/>
            <person name="Wu L."/>
            <person name="Ma J."/>
        </authorList>
    </citation>
    <scope>NUCLEOTIDE SEQUENCE [LARGE SCALE GENOMIC DNA]</scope>
    <source>
        <strain evidence="4">KCTC 42805</strain>
    </source>
</reference>
<evidence type="ECO:0000313" key="3">
    <source>
        <dbReference type="EMBL" id="MFD2573251.1"/>
    </source>
</evidence>
<evidence type="ECO:0000256" key="1">
    <source>
        <dbReference type="SAM" id="Phobius"/>
    </source>
</evidence>
<feature type="transmembrane region" description="Helical" evidence="1">
    <location>
        <begin position="65"/>
        <end position="86"/>
    </location>
</feature>
<sequence>MSPNDVLNELSKQGIISAGQQAKIVESDQKRPFSLHWELRATLYVGILLLSSGLGLLVYDNFDQIGHSALLLAMAVGCAACFAFAWRSRPEWTKGQTRSRSAFGDYALILGCLLFLTLEGYAQYQYNVFGDRYGLVTLLPALLFLPLAYRFDHRGVLGMALTALISWVGVTVRPLELYFKTNFFDQTTVLSSIGLAILLIAVALTLRKQGIKAHFTYTYLTIAGNLLLIALLGGLFNFEESVIWFALGLAVTCVAFDRYARLEHRAYRAGDPTGAGQAESFLFLLMSAVYGYIGVTYLFFHYLHPTSWGDGLYYWYFILTGIGLVAYLMSQLPKGNTVHESV</sequence>
<feature type="transmembrane region" description="Helical" evidence="1">
    <location>
        <begin position="218"/>
        <end position="236"/>
    </location>
</feature>
<keyword evidence="1" id="KW-0812">Transmembrane</keyword>
<dbReference type="RefSeq" id="WP_381525847.1">
    <property type="nucleotide sequence ID" value="NZ_JBHULN010000016.1"/>
</dbReference>
<feature type="transmembrane region" description="Helical" evidence="1">
    <location>
        <begin position="132"/>
        <end position="149"/>
    </location>
</feature>
<gene>
    <name evidence="3" type="ORF">ACFSUS_21595</name>
</gene>
<feature type="transmembrane region" description="Helical" evidence="1">
    <location>
        <begin position="156"/>
        <end position="175"/>
    </location>
</feature>
<feature type="transmembrane region" description="Helical" evidence="1">
    <location>
        <begin position="187"/>
        <end position="206"/>
    </location>
</feature>
<name>A0ABW5MA36_9BACT</name>
<feature type="domain" description="DUF2157" evidence="2">
    <location>
        <begin position="10"/>
        <end position="155"/>
    </location>
</feature>
<accession>A0ABW5MA36</accession>
<feature type="transmembrane region" description="Helical" evidence="1">
    <location>
        <begin position="312"/>
        <end position="329"/>
    </location>
</feature>
<dbReference type="InterPro" id="IPR018677">
    <property type="entry name" value="DUF2157"/>
</dbReference>
<protein>
    <submittedName>
        <fullName evidence="3">DUF2157 domain-containing protein</fullName>
    </submittedName>
</protein>
<keyword evidence="1" id="KW-0472">Membrane</keyword>
<dbReference type="Pfam" id="PF09925">
    <property type="entry name" value="DUF2157"/>
    <property type="match status" value="1"/>
</dbReference>
<evidence type="ECO:0000259" key="2">
    <source>
        <dbReference type="Pfam" id="PF09925"/>
    </source>
</evidence>
<organism evidence="3 4">
    <name type="scientific">Spirosoma soli</name>
    <dbReference type="NCBI Taxonomy" id="1770529"/>
    <lineage>
        <taxon>Bacteria</taxon>
        <taxon>Pseudomonadati</taxon>
        <taxon>Bacteroidota</taxon>
        <taxon>Cytophagia</taxon>
        <taxon>Cytophagales</taxon>
        <taxon>Cytophagaceae</taxon>
        <taxon>Spirosoma</taxon>
    </lineage>
</organism>
<keyword evidence="1" id="KW-1133">Transmembrane helix</keyword>
<dbReference type="Proteomes" id="UP001597469">
    <property type="component" value="Unassembled WGS sequence"/>
</dbReference>
<dbReference type="EMBL" id="JBHULN010000016">
    <property type="protein sequence ID" value="MFD2573251.1"/>
    <property type="molecule type" value="Genomic_DNA"/>
</dbReference>
<evidence type="ECO:0000313" key="4">
    <source>
        <dbReference type="Proteomes" id="UP001597469"/>
    </source>
</evidence>
<feature type="transmembrane region" description="Helical" evidence="1">
    <location>
        <begin position="281"/>
        <end position="300"/>
    </location>
</feature>
<feature type="transmembrane region" description="Helical" evidence="1">
    <location>
        <begin position="242"/>
        <end position="260"/>
    </location>
</feature>
<feature type="transmembrane region" description="Helical" evidence="1">
    <location>
        <begin position="106"/>
        <end position="126"/>
    </location>
</feature>
<proteinExistence type="predicted"/>
<keyword evidence="4" id="KW-1185">Reference proteome</keyword>
<feature type="transmembrane region" description="Helical" evidence="1">
    <location>
        <begin position="41"/>
        <end position="59"/>
    </location>
</feature>
<comment type="caution">
    <text evidence="3">The sequence shown here is derived from an EMBL/GenBank/DDBJ whole genome shotgun (WGS) entry which is preliminary data.</text>
</comment>